<dbReference type="InterPro" id="IPR000212">
    <property type="entry name" value="DNA_helicase_UvrD/REP"/>
</dbReference>
<dbReference type="Proteomes" id="UP000031586">
    <property type="component" value="Unassembled WGS sequence"/>
</dbReference>
<keyword evidence="4" id="KW-0067">ATP-binding</keyword>
<dbReference type="Gene3D" id="3.40.50.300">
    <property type="entry name" value="P-loop containing nucleotide triphosphate hydrolases"/>
    <property type="match status" value="2"/>
</dbReference>
<organism evidence="6 7">
    <name type="scientific">Vibrio owensii CAIM 1854 = LMG 25443</name>
    <dbReference type="NCBI Taxonomy" id="1229493"/>
    <lineage>
        <taxon>Bacteria</taxon>
        <taxon>Pseudomonadati</taxon>
        <taxon>Pseudomonadota</taxon>
        <taxon>Gammaproteobacteria</taxon>
        <taxon>Vibrionales</taxon>
        <taxon>Vibrionaceae</taxon>
        <taxon>Vibrio</taxon>
    </lineage>
</organism>
<evidence type="ECO:0000259" key="5">
    <source>
        <dbReference type="Pfam" id="PF13361"/>
    </source>
</evidence>
<comment type="caution">
    <text evidence="6">The sequence shown here is derived from an EMBL/GenBank/DDBJ whole genome shotgun (WGS) entry which is preliminary data.</text>
</comment>
<dbReference type="GO" id="GO:0005524">
    <property type="term" value="F:ATP binding"/>
    <property type="evidence" value="ECO:0007669"/>
    <property type="project" value="UniProtKB-KW"/>
</dbReference>
<dbReference type="EMBL" id="JPRD01000015">
    <property type="protein sequence ID" value="KIF53125.1"/>
    <property type="molecule type" value="Genomic_DNA"/>
</dbReference>
<feature type="domain" description="UvrD-like helicase C-terminal" evidence="5">
    <location>
        <begin position="401"/>
        <end position="474"/>
    </location>
</feature>
<evidence type="ECO:0000256" key="1">
    <source>
        <dbReference type="ARBA" id="ARBA00022741"/>
    </source>
</evidence>
<dbReference type="GO" id="GO:0031297">
    <property type="term" value="P:replication fork processing"/>
    <property type="evidence" value="ECO:0007669"/>
    <property type="project" value="TreeGrafter"/>
</dbReference>
<accession>A0A0C1Z7Z5</accession>
<dbReference type="RefSeq" id="WP_020194301.1">
    <property type="nucleotide sequence ID" value="NZ_BAOH01000005.1"/>
</dbReference>
<evidence type="ECO:0000256" key="4">
    <source>
        <dbReference type="ARBA" id="ARBA00022840"/>
    </source>
</evidence>
<dbReference type="GO" id="GO:0043138">
    <property type="term" value="F:3'-5' DNA helicase activity"/>
    <property type="evidence" value="ECO:0007669"/>
    <property type="project" value="TreeGrafter"/>
</dbReference>
<dbReference type="Pfam" id="PF13245">
    <property type="entry name" value="AAA_19"/>
    <property type="match status" value="1"/>
</dbReference>
<dbReference type="Pfam" id="PF13361">
    <property type="entry name" value="UvrD_C"/>
    <property type="match status" value="1"/>
</dbReference>
<dbReference type="PATRIC" id="fig|1229493.5.peg.943"/>
<proteinExistence type="predicted"/>
<dbReference type="GO" id="GO:0003677">
    <property type="term" value="F:DNA binding"/>
    <property type="evidence" value="ECO:0007669"/>
    <property type="project" value="InterPro"/>
</dbReference>
<dbReference type="InterPro" id="IPR027417">
    <property type="entry name" value="P-loop_NTPase"/>
</dbReference>
<gene>
    <name evidence="6" type="ORF">H735_09295</name>
</gene>
<reference evidence="6 7" key="1">
    <citation type="submission" date="2014-07" db="EMBL/GenBank/DDBJ databases">
        <title>Unique and conserved regions in Vibrio harveyi and related species in comparison with the shrimp pathogen Vibrio harveyi CAIM 1792.</title>
        <authorList>
            <person name="Espinoza-Valles I."/>
            <person name="Vora G."/>
            <person name="Leekitcharoenphon P."/>
            <person name="Ussery D."/>
            <person name="Hoj L."/>
            <person name="Gomez-Gil B."/>
        </authorList>
    </citation>
    <scope>NUCLEOTIDE SEQUENCE [LARGE SCALE GENOMIC DNA]</scope>
    <source>
        <strain evidence="7">CAIM 1854 / LMG 25443</strain>
    </source>
</reference>
<keyword evidence="1" id="KW-0547">Nucleotide-binding</keyword>
<keyword evidence="3" id="KW-0347">Helicase</keyword>
<dbReference type="PANTHER" id="PTHR11070">
    <property type="entry name" value="UVRD / RECB / PCRA DNA HELICASE FAMILY MEMBER"/>
    <property type="match status" value="1"/>
</dbReference>
<evidence type="ECO:0000313" key="7">
    <source>
        <dbReference type="Proteomes" id="UP000031586"/>
    </source>
</evidence>
<dbReference type="GO" id="GO:0000724">
    <property type="term" value="P:double-strand break repair via homologous recombination"/>
    <property type="evidence" value="ECO:0007669"/>
    <property type="project" value="TreeGrafter"/>
</dbReference>
<keyword evidence="2" id="KW-0378">Hydrolase</keyword>
<protein>
    <recommendedName>
        <fullName evidence="5">UvrD-like helicase C-terminal domain-containing protein</fullName>
    </recommendedName>
</protein>
<dbReference type="SUPFAM" id="SSF52540">
    <property type="entry name" value="P-loop containing nucleoside triphosphate hydrolases"/>
    <property type="match status" value="1"/>
</dbReference>
<evidence type="ECO:0000256" key="2">
    <source>
        <dbReference type="ARBA" id="ARBA00022801"/>
    </source>
</evidence>
<dbReference type="InterPro" id="IPR014017">
    <property type="entry name" value="DNA_helicase_UvrD-like_C"/>
</dbReference>
<dbReference type="AlphaFoldDB" id="A0A0C1Z7Z5"/>
<evidence type="ECO:0000256" key="3">
    <source>
        <dbReference type="ARBA" id="ARBA00022806"/>
    </source>
</evidence>
<dbReference type="GO" id="GO:0016787">
    <property type="term" value="F:hydrolase activity"/>
    <property type="evidence" value="ECO:0007669"/>
    <property type="project" value="UniProtKB-KW"/>
</dbReference>
<evidence type="ECO:0000313" key="6">
    <source>
        <dbReference type="EMBL" id="KIF53125.1"/>
    </source>
</evidence>
<name>A0A0C1Z7Z5_9VIBR</name>
<sequence length="500" mass="56739">MAVIKDTAEQVIIYSKAQNSESFVVEAGAGVGKTHTIEQIVRRKASSEYRMLYLAFNTHIVEEAKKKMSDVEGLVISTVHSFAYNELGHLYRHKLGEMNLREYMTALSSSSFKTAEYVRNTVNCYIGSSDHDMLIKHVPKEVRKEYRDLTLKNARSIWKQMIDLHSPVKMPHDGYLKLFCSGPDGIAALDSFAGLIVDESQDQNGCFVELEKRYLSEGNQLIKVGDTDQQLYSFRGVCNANAEFRKIIPTYTLSKSFRFGPSVGELATAVISTKKSEFPSKITGTESLTTLIHPPGTKLKGKRTILHRTAVGVLTTALEMYKHGMKFHVVGGIKAYVTKELHWYQLLKQGKTDKIPHWFLKSFPNWQKVMDCNKAKADQEVTRVVKMLTSCEKQGYTDVSSLFELLDSSQPSIDEAQFVLSTVHRFKGAESDCVVLSNDFQPWQRITKMPKSKRDEEVNNLYVALTRVRKELVINDTIWDIMVQTKTTELCTRHRSVYAA</sequence>
<dbReference type="PANTHER" id="PTHR11070:SF30">
    <property type="entry name" value="F-BOX DNA HELICASE 1"/>
    <property type="match status" value="1"/>
</dbReference>